<dbReference type="EMBL" id="JACATN010000001">
    <property type="protein sequence ID" value="MBT2160266.1"/>
    <property type="molecule type" value="Genomic_DNA"/>
</dbReference>
<dbReference type="InterPro" id="IPR027417">
    <property type="entry name" value="P-loop_NTPase"/>
</dbReference>
<sequence>MSYSNFKDPFGLLKRMLLSGNKVAYSVLKREFTTLLLKPIDYLLKYSEKKQIQKNRKVTKLPIILVLGGSRSGTTLLYQTLVQYLLVSYFSNFIASFERSPLNAFKFFKPLIPKSKTSFRSFFGSVEGFGGPNDGFVFWNRWLGEDRNDVAKEISAVAKADMKRFFNAWLDITKKPFVNKNNRNSLCAPMFAEVFDNVFFIEIYRNPVFVAQSIILSRRTVQGNDKIGWGLLSTDSKKNDDPLAYIDDICNQVHQVNEVIAENRKKIDPKRYFRIAFKDFCENPGAFVKIVGLEALGQNVESKELEELQFSKASNGKRLNDDEFKRIEAFFDELTTSEKRTKENIF</sequence>
<evidence type="ECO:0000313" key="2">
    <source>
        <dbReference type="Proteomes" id="UP000740413"/>
    </source>
</evidence>
<proteinExistence type="predicted"/>
<organism evidence="1 2">
    <name type="scientific">Zobellia barbeyronii</name>
    <dbReference type="NCBI Taxonomy" id="2748009"/>
    <lineage>
        <taxon>Bacteria</taxon>
        <taxon>Pseudomonadati</taxon>
        <taxon>Bacteroidota</taxon>
        <taxon>Flavobacteriia</taxon>
        <taxon>Flavobacteriales</taxon>
        <taxon>Flavobacteriaceae</taxon>
        <taxon>Zobellia</taxon>
    </lineage>
</organism>
<gene>
    <name evidence="1" type="ORF">HW347_03260</name>
</gene>
<dbReference type="SUPFAM" id="SSF52540">
    <property type="entry name" value="P-loop containing nucleoside triphosphate hydrolases"/>
    <property type="match status" value="1"/>
</dbReference>
<reference evidence="1 2" key="1">
    <citation type="submission" date="2020-06" db="EMBL/GenBank/DDBJ databases">
        <authorList>
            <person name="Isaeva M.P."/>
            <person name="Chernysheva N.Y."/>
        </authorList>
    </citation>
    <scope>NUCLEOTIDE SEQUENCE [LARGE SCALE GENOMIC DNA]</scope>
    <source>
        <strain evidence="1 2">KMM 6746</strain>
    </source>
</reference>
<accession>A0ABS5WA27</accession>
<protein>
    <submittedName>
        <fullName evidence="1">Sulfotransferase</fullName>
    </submittedName>
</protein>
<reference evidence="2" key="2">
    <citation type="submission" date="2023-07" db="EMBL/GenBank/DDBJ databases">
        <title>Zobellia barbeyronii sp. nov., a new marine flavobacterium, isolated from green and red algae.</title>
        <authorList>
            <person name="Nedashkovskaya O.I."/>
            <person name="Otstavnykh N."/>
            <person name="Zhukova N."/>
            <person name="Guzev K."/>
            <person name="Chausova V."/>
            <person name="Tekutyeva L."/>
            <person name="Mikhailov V."/>
            <person name="Isaeva M."/>
        </authorList>
    </citation>
    <scope>NUCLEOTIDE SEQUENCE [LARGE SCALE GENOMIC DNA]</scope>
    <source>
        <strain evidence="2">KMM 6746</strain>
    </source>
</reference>
<dbReference type="RefSeq" id="WP_214610502.1">
    <property type="nucleotide sequence ID" value="NZ_JACATN010000001.1"/>
</dbReference>
<keyword evidence="2" id="KW-1185">Reference proteome</keyword>
<dbReference type="Proteomes" id="UP000740413">
    <property type="component" value="Unassembled WGS sequence"/>
</dbReference>
<dbReference type="Pfam" id="PF13469">
    <property type="entry name" value="Sulfotransfer_3"/>
    <property type="match status" value="1"/>
</dbReference>
<evidence type="ECO:0000313" key="1">
    <source>
        <dbReference type="EMBL" id="MBT2160266.1"/>
    </source>
</evidence>
<name>A0ABS5WA27_9FLAO</name>
<comment type="caution">
    <text evidence="1">The sequence shown here is derived from an EMBL/GenBank/DDBJ whole genome shotgun (WGS) entry which is preliminary data.</text>
</comment>
<dbReference type="Gene3D" id="3.40.50.300">
    <property type="entry name" value="P-loop containing nucleotide triphosphate hydrolases"/>
    <property type="match status" value="1"/>
</dbReference>